<feature type="compositionally biased region" description="Low complexity" evidence="1">
    <location>
        <begin position="75"/>
        <end position="89"/>
    </location>
</feature>
<reference evidence="2" key="1">
    <citation type="submission" date="2022-11" db="EMBL/GenBank/DDBJ databases">
        <authorList>
            <person name="Petersen C."/>
        </authorList>
    </citation>
    <scope>NUCLEOTIDE SEQUENCE</scope>
    <source>
        <strain evidence="2">IBT 30069</strain>
    </source>
</reference>
<dbReference type="EMBL" id="JAPQKH010000012">
    <property type="protein sequence ID" value="KAJ5080876.1"/>
    <property type="molecule type" value="Genomic_DNA"/>
</dbReference>
<feature type="compositionally biased region" description="Low complexity" evidence="1">
    <location>
        <begin position="20"/>
        <end position="32"/>
    </location>
</feature>
<sequence>MQSLKEAEPSDYEQDSDGETVATTATAWTNATNHNIRYGRRPSTAYTNDLSYSPRRNELSPGIGGLSLDDRPTTRRLTQSQTQQGLTGRKPSSRTYR</sequence>
<gene>
    <name evidence="2" type="ORF">N7456_013586</name>
</gene>
<reference evidence="2" key="2">
    <citation type="journal article" date="2023" name="IMA Fungus">
        <title>Comparative genomic study of the Penicillium genus elucidates a diverse pangenome and 15 lateral gene transfer events.</title>
        <authorList>
            <person name="Petersen C."/>
            <person name="Sorensen T."/>
            <person name="Nielsen M.R."/>
            <person name="Sondergaard T.E."/>
            <person name="Sorensen J.L."/>
            <person name="Fitzpatrick D.A."/>
            <person name="Frisvad J.C."/>
            <person name="Nielsen K.L."/>
        </authorList>
    </citation>
    <scope>NUCLEOTIDE SEQUENCE</scope>
    <source>
        <strain evidence="2">IBT 30069</strain>
    </source>
</reference>
<keyword evidence="3" id="KW-1185">Reference proteome</keyword>
<proteinExistence type="predicted"/>
<name>A0A9W9EFL1_9EURO</name>
<comment type="caution">
    <text evidence="2">The sequence shown here is derived from an EMBL/GenBank/DDBJ whole genome shotgun (WGS) entry which is preliminary data.</text>
</comment>
<protein>
    <submittedName>
        <fullName evidence="2">Uncharacterized protein</fullName>
    </submittedName>
</protein>
<evidence type="ECO:0000256" key="1">
    <source>
        <dbReference type="SAM" id="MobiDB-lite"/>
    </source>
</evidence>
<feature type="region of interest" description="Disordered" evidence="1">
    <location>
        <begin position="1"/>
        <end position="97"/>
    </location>
</feature>
<evidence type="ECO:0000313" key="2">
    <source>
        <dbReference type="EMBL" id="KAJ5080876.1"/>
    </source>
</evidence>
<accession>A0A9W9EFL1</accession>
<evidence type="ECO:0000313" key="3">
    <source>
        <dbReference type="Proteomes" id="UP001149165"/>
    </source>
</evidence>
<organism evidence="2 3">
    <name type="scientific">Penicillium angulare</name>
    <dbReference type="NCBI Taxonomy" id="116970"/>
    <lineage>
        <taxon>Eukaryota</taxon>
        <taxon>Fungi</taxon>
        <taxon>Dikarya</taxon>
        <taxon>Ascomycota</taxon>
        <taxon>Pezizomycotina</taxon>
        <taxon>Eurotiomycetes</taxon>
        <taxon>Eurotiomycetidae</taxon>
        <taxon>Eurotiales</taxon>
        <taxon>Aspergillaceae</taxon>
        <taxon>Penicillium</taxon>
    </lineage>
</organism>
<feature type="compositionally biased region" description="Acidic residues" evidence="1">
    <location>
        <begin position="9"/>
        <end position="18"/>
    </location>
</feature>
<dbReference type="Proteomes" id="UP001149165">
    <property type="component" value="Unassembled WGS sequence"/>
</dbReference>
<dbReference type="AlphaFoldDB" id="A0A9W9EFL1"/>